<evidence type="ECO:0000313" key="3">
    <source>
        <dbReference type="Proteomes" id="UP000199032"/>
    </source>
</evidence>
<keyword evidence="3" id="KW-1185">Reference proteome</keyword>
<dbReference type="InterPro" id="IPR039554">
    <property type="entry name" value="HigA2-like_HTH"/>
</dbReference>
<proteinExistence type="predicted"/>
<dbReference type="InterPro" id="IPR001387">
    <property type="entry name" value="Cro/C1-type_HTH"/>
</dbReference>
<dbReference type="PROSITE" id="PS50943">
    <property type="entry name" value="HTH_CROC1"/>
    <property type="match status" value="1"/>
</dbReference>
<sequence length="92" mass="10345">MLTMPSIGEVIAKKRKSLGWSQPILAKKARVARSTLEALENARLGKLGYSKITNILTALGLELTLQDSRTRRLRLDDLMNEAPDDQGLDRRR</sequence>
<dbReference type="GO" id="GO:0003677">
    <property type="term" value="F:DNA binding"/>
    <property type="evidence" value="ECO:0007669"/>
    <property type="project" value="InterPro"/>
</dbReference>
<feature type="domain" description="HTH cro/C1-type" evidence="1">
    <location>
        <begin position="11"/>
        <end position="66"/>
    </location>
</feature>
<evidence type="ECO:0000259" key="1">
    <source>
        <dbReference type="PROSITE" id="PS50943"/>
    </source>
</evidence>
<dbReference type="SUPFAM" id="SSF47413">
    <property type="entry name" value="lambda repressor-like DNA-binding domains"/>
    <property type="match status" value="1"/>
</dbReference>
<protein>
    <submittedName>
        <fullName evidence="2">Transcriptional regulator, XRE family</fullName>
    </submittedName>
</protein>
<dbReference type="EMBL" id="CZQA01000010">
    <property type="protein sequence ID" value="CUS37814.1"/>
    <property type="molecule type" value="Genomic_DNA"/>
</dbReference>
<dbReference type="STRING" id="1742972.COMA1_40270"/>
<evidence type="ECO:0000313" key="2">
    <source>
        <dbReference type="EMBL" id="CUS37814.1"/>
    </source>
</evidence>
<dbReference type="Gene3D" id="1.10.260.40">
    <property type="entry name" value="lambda repressor-like DNA-binding domains"/>
    <property type="match status" value="1"/>
</dbReference>
<dbReference type="RefSeq" id="WP_090750309.1">
    <property type="nucleotide sequence ID" value="NZ_CZQA01000010.1"/>
</dbReference>
<organism evidence="2 3">
    <name type="scientific">Candidatus Nitrospira nitrosa</name>
    <dbReference type="NCBI Taxonomy" id="1742972"/>
    <lineage>
        <taxon>Bacteria</taxon>
        <taxon>Pseudomonadati</taxon>
        <taxon>Nitrospirota</taxon>
        <taxon>Nitrospiria</taxon>
        <taxon>Nitrospirales</taxon>
        <taxon>Nitrospiraceae</taxon>
        <taxon>Nitrospira</taxon>
    </lineage>
</organism>
<dbReference type="CDD" id="cd00093">
    <property type="entry name" value="HTH_XRE"/>
    <property type="match status" value="1"/>
</dbReference>
<dbReference type="AlphaFoldDB" id="A0A0S4LPG6"/>
<name>A0A0S4LPG6_9BACT</name>
<dbReference type="Pfam" id="PF13744">
    <property type="entry name" value="HTH_37"/>
    <property type="match status" value="1"/>
</dbReference>
<reference evidence="2 3" key="1">
    <citation type="submission" date="2015-10" db="EMBL/GenBank/DDBJ databases">
        <authorList>
            <person name="Gilbert D.G."/>
        </authorList>
    </citation>
    <scope>NUCLEOTIDE SEQUENCE [LARGE SCALE GENOMIC DNA]</scope>
    <source>
        <strain evidence="2">COMA1</strain>
    </source>
</reference>
<dbReference type="Proteomes" id="UP000199032">
    <property type="component" value="Unassembled WGS sequence"/>
</dbReference>
<dbReference type="OrthoDB" id="121124at2"/>
<dbReference type="InterPro" id="IPR010982">
    <property type="entry name" value="Lambda_DNA-bd_dom_sf"/>
</dbReference>
<accession>A0A0S4LPG6</accession>
<gene>
    <name evidence="2" type="ORF">COMA1_40270</name>
</gene>